<gene>
    <name evidence="11" type="ORF">NWE73_17490</name>
</gene>
<keyword evidence="7" id="KW-0274">FAD</keyword>
<dbReference type="PANTHER" id="PTHR30040">
    <property type="entry name" value="THIAMINE BIOSYNTHESIS LIPOPROTEIN APBE"/>
    <property type="match status" value="1"/>
</dbReference>
<comment type="caution">
    <text evidence="11">The sequence shown here is derived from an EMBL/GenBank/DDBJ whole genome shotgun (WGS) entry which is preliminary data.</text>
</comment>
<evidence type="ECO:0000256" key="6">
    <source>
        <dbReference type="ARBA" id="ARBA00022723"/>
    </source>
</evidence>
<evidence type="ECO:0000313" key="12">
    <source>
        <dbReference type="Proteomes" id="UP001152321"/>
    </source>
</evidence>
<evidence type="ECO:0000313" key="11">
    <source>
        <dbReference type="EMBL" id="MDG0818180.1"/>
    </source>
</evidence>
<keyword evidence="4" id="KW-0285">Flavoprotein</keyword>
<evidence type="ECO:0000256" key="10">
    <source>
        <dbReference type="ARBA" id="ARBA00048540"/>
    </source>
</evidence>
<reference evidence="11" key="1">
    <citation type="submission" date="2022-08" db="EMBL/GenBank/DDBJ databases">
        <title>Novel Bdellovibrio Species Isolated from Svalbard: Designation Bdellovibrio svalbardensis.</title>
        <authorList>
            <person name="Mitchell R.J."/>
            <person name="Choi S.Y."/>
        </authorList>
    </citation>
    <scope>NUCLEOTIDE SEQUENCE</scope>
    <source>
        <strain evidence="11">PAP01</strain>
    </source>
</reference>
<comment type="cofactor">
    <cofactor evidence="1">
        <name>Mg(2+)</name>
        <dbReference type="ChEBI" id="CHEBI:18420"/>
    </cofactor>
</comment>
<proteinExistence type="predicted"/>
<dbReference type="SUPFAM" id="SSF143631">
    <property type="entry name" value="ApbE-like"/>
    <property type="match status" value="1"/>
</dbReference>
<organism evidence="11 12">
    <name type="scientific">Bdellovibrio svalbardensis</name>
    <dbReference type="NCBI Taxonomy" id="2972972"/>
    <lineage>
        <taxon>Bacteria</taxon>
        <taxon>Pseudomonadati</taxon>
        <taxon>Bdellovibrionota</taxon>
        <taxon>Bdellovibrionia</taxon>
        <taxon>Bdellovibrionales</taxon>
        <taxon>Pseudobdellovibrionaceae</taxon>
        <taxon>Bdellovibrio</taxon>
    </lineage>
</organism>
<dbReference type="PANTHER" id="PTHR30040:SF2">
    <property type="entry name" value="FAD:PROTEIN FMN TRANSFERASE"/>
    <property type="match status" value="1"/>
</dbReference>
<protein>
    <recommendedName>
        <fullName evidence="3">FAD:protein FMN transferase</fullName>
        <ecNumber evidence="2">2.7.1.180</ecNumber>
    </recommendedName>
    <alternativeName>
        <fullName evidence="9">Flavin transferase</fullName>
    </alternativeName>
</protein>
<name>A0ABT6DQ44_9BACT</name>
<dbReference type="EC" id="2.7.1.180" evidence="2"/>
<sequence>MRKLYRRLRPLLGTFVEVGTYDDLAHFEEAVAAAFATIERVHKTLSFHDPESELSKLNASQGQWIKLSPLSIVALRLARSMSCASEELFNCTVGGALVSEGKLPRHFDSEFLTSGSYKDLELRGTSARLQRPVLITLDGIAKGYAVDLAVKAMKSLGVTSGYVNAGGDLRVFGELILPLHRREIDESLTTLGNFQEIAVATSTVSEQYNPQYPGKILGSNNVPAHIGAWTVTSGSAWRADALTKVASLASDDQRQDLITRLGGKLLTSKGLD</sequence>
<evidence type="ECO:0000256" key="8">
    <source>
        <dbReference type="ARBA" id="ARBA00022842"/>
    </source>
</evidence>
<keyword evidence="12" id="KW-1185">Reference proteome</keyword>
<evidence type="ECO:0000256" key="1">
    <source>
        <dbReference type="ARBA" id="ARBA00001946"/>
    </source>
</evidence>
<dbReference type="InterPro" id="IPR003374">
    <property type="entry name" value="ApbE-like_sf"/>
</dbReference>
<evidence type="ECO:0000256" key="4">
    <source>
        <dbReference type="ARBA" id="ARBA00022630"/>
    </source>
</evidence>
<dbReference type="EMBL" id="JANRMI010000006">
    <property type="protein sequence ID" value="MDG0818180.1"/>
    <property type="molecule type" value="Genomic_DNA"/>
</dbReference>
<evidence type="ECO:0000256" key="2">
    <source>
        <dbReference type="ARBA" id="ARBA00011955"/>
    </source>
</evidence>
<evidence type="ECO:0000256" key="9">
    <source>
        <dbReference type="ARBA" id="ARBA00031306"/>
    </source>
</evidence>
<keyword evidence="8" id="KW-0460">Magnesium</keyword>
<dbReference type="GO" id="GO:0016740">
    <property type="term" value="F:transferase activity"/>
    <property type="evidence" value="ECO:0007669"/>
    <property type="project" value="UniProtKB-KW"/>
</dbReference>
<dbReference type="InterPro" id="IPR024932">
    <property type="entry name" value="ApbE"/>
</dbReference>
<dbReference type="Pfam" id="PF02424">
    <property type="entry name" value="ApbE"/>
    <property type="match status" value="1"/>
</dbReference>
<evidence type="ECO:0000256" key="3">
    <source>
        <dbReference type="ARBA" id="ARBA00016337"/>
    </source>
</evidence>
<accession>A0ABT6DQ44</accession>
<comment type="catalytic activity">
    <reaction evidence="10">
        <text>L-threonyl-[protein] + FAD = FMN-L-threonyl-[protein] + AMP + H(+)</text>
        <dbReference type="Rhea" id="RHEA:36847"/>
        <dbReference type="Rhea" id="RHEA-COMP:11060"/>
        <dbReference type="Rhea" id="RHEA-COMP:11061"/>
        <dbReference type="ChEBI" id="CHEBI:15378"/>
        <dbReference type="ChEBI" id="CHEBI:30013"/>
        <dbReference type="ChEBI" id="CHEBI:57692"/>
        <dbReference type="ChEBI" id="CHEBI:74257"/>
        <dbReference type="ChEBI" id="CHEBI:456215"/>
        <dbReference type="EC" id="2.7.1.180"/>
    </reaction>
</comment>
<evidence type="ECO:0000256" key="5">
    <source>
        <dbReference type="ARBA" id="ARBA00022679"/>
    </source>
</evidence>
<evidence type="ECO:0000256" key="7">
    <source>
        <dbReference type="ARBA" id="ARBA00022827"/>
    </source>
</evidence>
<dbReference type="RefSeq" id="WP_277579667.1">
    <property type="nucleotide sequence ID" value="NZ_JANRMI010000006.1"/>
</dbReference>
<keyword evidence="6" id="KW-0479">Metal-binding</keyword>
<keyword evidence="5 11" id="KW-0808">Transferase</keyword>
<dbReference type="Gene3D" id="3.10.520.10">
    <property type="entry name" value="ApbE-like domains"/>
    <property type="match status" value="1"/>
</dbReference>
<dbReference type="Proteomes" id="UP001152321">
    <property type="component" value="Unassembled WGS sequence"/>
</dbReference>